<sequence length="259" mass="28763">MNTSVPWFWLLILQLIMCADTVPTGYRNYSPTKSMQCPYGRDASQNDKFDLCMLPKGDNCCFPNHQAHIYTIMRHIYNAYQTNNDCLRYFLGFYCAPCIKNVTDYAYDYLRNKVRFCKDYCYTLRKACPSSINADVFCADSLLFDNDNNNACVLPNDVSFIYTVNPGTIKQNLNNIPNAMDPYVPIPIYGRAVGVSNNELSQGGSSTNSNTNQSSTSTTPSSGPSNTIPAATSPPAKASSASTTNVSFPLCFVLTFIIM</sequence>
<reference evidence="3 4" key="1">
    <citation type="submission" date="2024-03" db="EMBL/GenBank/DDBJ databases">
        <title>The Acrasis kona genome and developmental transcriptomes reveal deep origins of eukaryotic multicellular pathways.</title>
        <authorList>
            <person name="Sheikh S."/>
            <person name="Fu C.-J."/>
            <person name="Brown M.W."/>
            <person name="Baldauf S.L."/>
        </authorList>
    </citation>
    <scope>NUCLEOTIDE SEQUENCE [LARGE SCALE GENOMIC DNA]</scope>
    <source>
        <strain evidence="3 4">ATCC MYA-3509</strain>
    </source>
</reference>
<keyword evidence="4" id="KW-1185">Reference proteome</keyword>
<proteinExistence type="predicted"/>
<keyword evidence="2" id="KW-0732">Signal</keyword>
<evidence type="ECO:0000256" key="2">
    <source>
        <dbReference type="SAM" id="SignalP"/>
    </source>
</evidence>
<dbReference type="AlphaFoldDB" id="A0AAW2ZRI1"/>
<feature type="signal peptide" evidence="2">
    <location>
        <begin position="1"/>
        <end position="21"/>
    </location>
</feature>
<dbReference type="Proteomes" id="UP001431209">
    <property type="component" value="Unassembled WGS sequence"/>
</dbReference>
<name>A0AAW2ZRI1_9EUKA</name>
<accession>A0AAW2ZRI1</accession>
<comment type="caution">
    <text evidence="3">The sequence shown here is derived from an EMBL/GenBank/DDBJ whole genome shotgun (WGS) entry which is preliminary data.</text>
</comment>
<dbReference type="EMBL" id="JAOPGA020001849">
    <property type="protein sequence ID" value="KAL0491712.1"/>
    <property type="molecule type" value="Genomic_DNA"/>
</dbReference>
<protein>
    <submittedName>
        <fullName evidence="3">Uncharacterized protein</fullName>
    </submittedName>
</protein>
<feature type="region of interest" description="Disordered" evidence="1">
    <location>
        <begin position="199"/>
        <end position="242"/>
    </location>
</feature>
<evidence type="ECO:0000313" key="4">
    <source>
        <dbReference type="Proteomes" id="UP001431209"/>
    </source>
</evidence>
<organism evidence="3 4">
    <name type="scientific">Acrasis kona</name>
    <dbReference type="NCBI Taxonomy" id="1008807"/>
    <lineage>
        <taxon>Eukaryota</taxon>
        <taxon>Discoba</taxon>
        <taxon>Heterolobosea</taxon>
        <taxon>Tetramitia</taxon>
        <taxon>Eutetramitia</taxon>
        <taxon>Acrasidae</taxon>
        <taxon>Acrasis</taxon>
    </lineage>
</organism>
<evidence type="ECO:0000256" key="1">
    <source>
        <dbReference type="SAM" id="MobiDB-lite"/>
    </source>
</evidence>
<feature type="non-terminal residue" evidence="3">
    <location>
        <position position="259"/>
    </location>
</feature>
<gene>
    <name evidence="3" type="ORF">AKO1_005570</name>
</gene>
<feature type="compositionally biased region" description="Low complexity" evidence="1">
    <location>
        <begin position="201"/>
        <end position="242"/>
    </location>
</feature>
<feature type="chain" id="PRO_5043632503" evidence="2">
    <location>
        <begin position="22"/>
        <end position="259"/>
    </location>
</feature>
<evidence type="ECO:0000313" key="3">
    <source>
        <dbReference type="EMBL" id="KAL0491712.1"/>
    </source>
</evidence>